<keyword evidence="1" id="KW-0812">Transmembrane</keyword>
<sequence length="63" mass="7046">MRPEEQNNPTRWFSVALLQVVHPWLALLAGRIIHAQGRKAGSSATFTFPFRARTAITKPPHPA</sequence>
<reference evidence="2" key="1">
    <citation type="journal article" date="2020" name="Stud. Mycol.">
        <title>101 Dothideomycetes genomes: a test case for predicting lifestyles and emergence of pathogens.</title>
        <authorList>
            <person name="Haridas S."/>
            <person name="Albert R."/>
            <person name="Binder M."/>
            <person name="Bloem J."/>
            <person name="Labutti K."/>
            <person name="Salamov A."/>
            <person name="Andreopoulos B."/>
            <person name="Baker S."/>
            <person name="Barry K."/>
            <person name="Bills G."/>
            <person name="Bluhm B."/>
            <person name="Cannon C."/>
            <person name="Castanera R."/>
            <person name="Culley D."/>
            <person name="Daum C."/>
            <person name="Ezra D."/>
            <person name="Gonzalez J."/>
            <person name="Henrissat B."/>
            <person name="Kuo A."/>
            <person name="Liang C."/>
            <person name="Lipzen A."/>
            <person name="Lutzoni F."/>
            <person name="Magnuson J."/>
            <person name="Mondo S."/>
            <person name="Nolan M."/>
            <person name="Ohm R."/>
            <person name="Pangilinan J."/>
            <person name="Park H.-J."/>
            <person name="Ramirez L."/>
            <person name="Alfaro M."/>
            <person name="Sun H."/>
            <person name="Tritt A."/>
            <person name="Yoshinaga Y."/>
            <person name="Zwiers L.-H."/>
            <person name="Turgeon B."/>
            <person name="Goodwin S."/>
            <person name="Spatafora J."/>
            <person name="Crous P."/>
            <person name="Grigoriev I."/>
        </authorList>
    </citation>
    <scope>NUCLEOTIDE SEQUENCE</scope>
    <source>
        <strain evidence="2">CBS 161.51</strain>
    </source>
</reference>
<evidence type="ECO:0000256" key="1">
    <source>
        <dbReference type="SAM" id="Phobius"/>
    </source>
</evidence>
<keyword evidence="3" id="KW-1185">Reference proteome</keyword>
<feature type="transmembrane region" description="Helical" evidence="1">
    <location>
        <begin position="12"/>
        <end position="33"/>
    </location>
</feature>
<gene>
    <name evidence="2" type="ORF">EJ02DRAFT_452150</name>
</gene>
<dbReference type="Proteomes" id="UP000800038">
    <property type="component" value="Unassembled WGS sequence"/>
</dbReference>
<name>A0A6A5SVW0_9PLEO</name>
<protein>
    <submittedName>
        <fullName evidence="2">Uncharacterized protein</fullName>
    </submittedName>
</protein>
<evidence type="ECO:0000313" key="3">
    <source>
        <dbReference type="Proteomes" id="UP000800038"/>
    </source>
</evidence>
<dbReference type="AlphaFoldDB" id="A0A6A5SVW0"/>
<dbReference type="EMBL" id="ML976014">
    <property type="protein sequence ID" value="KAF1944815.1"/>
    <property type="molecule type" value="Genomic_DNA"/>
</dbReference>
<accession>A0A6A5SVW0</accession>
<keyword evidence="1" id="KW-1133">Transmembrane helix</keyword>
<keyword evidence="1" id="KW-0472">Membrane</keyword>
<organism evidence="2 3">
    <name type="scientific">Clathrospora elynae</name>
    <dbReference type="NCBI Taxonomy" id="706981"/>
    <lineage>
        <taxon>Eukaryota</taxon>
        <taxon>Fungi</taxon>
        <taxon>Dikarya</taxon>
        <taxon>Ascomycota</taxon>
        <taxon>Pezizomycotina</taxon>
        <taxon>Dothideomycetes</taxon>
        <taxon>Pleosporomycetidae</taxon>
        <taxon>Pleosporales</taxon>
        <taxon>Diademaceae</taxon>
        <taxon>Clathrospora</taxon>
    </lineage>
</organism>
<evidence type="ECO:0000313" key="2">
    <source>
        <dbReference type="EMBL" id="KAF1944815.1"/>
    </source>
</evidence>
<proteinExistence type="predicted"/>